<keyword evidence="1" id="KW-0472">Membrane</keyword>
<gene>
    <name evidence="2" type="ORF">BpHYR1_001953</name>
</gene>
<protein>
    <submittedName>
        <fullName evidence="2">Uncharacterized protein</fullName>
    </submittedName>
</protein>
<feature type="transmembrane region" description="Helical" evidence="1">
    <location>
        <begin position="30"/>
        <end position="52"/>
    </location>
</feature>
<comment type="caution">
    <text evidence="2">The sequence shown here is derived from an EMBL/GenBank/DDBJ whole genome shotgun (WGS) entry which is preliminary data.</text>
</comment>
<dbReference type="AlphaFoldDB" id="A0A3M7RUT3"/>
<evidence type="ECO:0000313" key="2">
    <source>
        <dbReference type="EMBL" id="RNA27077.1"/>
    </source>
</evidence>
<proteinExistence type="predicted"/>
<keyword evidence="3" id="KW-1185">Reference proteome</keyword>
<dbReference type="Proteomes" id="UP000276133">
    <property type="component" value="Unassembled WGS sequence"/>
</dbReference>
<evidence type="ECO:0000313" key="3">
    <source>
        <dbReference type="Proteomes" id="UP000276133"/>
    </source>
</evidence>
<dbReference type="EMBL" id="REGN01002603">
    <property type="protein sequence ID" value="RNA27077.1"/>
    <property type="molecule type" value="Genomic_DNA"/>
</dbReference>
<evidence type="ECO:0000256" key="1">
    <source>
        <dbReference type="SAM" id="Phobius"/>
    </source>
</evidence>
<sequence length="76" mass="8842">MNTTQIERNGTKIAESITQAEKEAFFNSSLFIFTLIGIILAVVLVVIVIFIIRKRNSTRQFRDYEDFIRDGTEFHD</sequence>
<organism evidence="2 3">
    <name type="scientific">Brachionus plicatilis</name>
    <name type="common">Marine rotifer</name>
    <name type="synonym">Brachionus muelleri</name>
    <dbReference type="NCBI Taxonomy" id="10195"/>
    <lineage>
        <taxon>Eukaryota</taxon>
        <taxon>Metazoa</taxon>
        <taxon>Spiralia</taxon>
        <taxon>Gnathifera</taxon>
        <taxon>Rotifera</taxon>
        <taxon>Eurotatoria</taxon>
        <taxon>Monogononta</taxon>
        <taxon>Pseudotrocha</taxon>
        <taxon>Ploima</taxon>
        <taxon>Brachionidae</taxon>
        <taxon>Brachionus</taxon>
    </lineage>
</organism>
<keyword evidence="1" id="KW-0812">Transmembrane</keyword>
<reference evidence="2 3" key="1">
    <citation type="journal article" date="2018" name="Sci. Rep.">
        <title>Genomic signatures of local adaptation to the degree of environmental predictability in rotifers.</title>
        <authorList>
            <person name="Franch-Gras L."/>
            <person name="Hahn C."/>
            <person name="Garcia-Roger E.M."/>
            <person name="Carmona M.J."/>
            <person name="Serra M."/>
            <person name="Gomez A."/>
        </authorList>
    </citation>
    <scope>NUCLEOTIDE SEQUENCE [LARGE SCALE GENOMIC DNA]</scope>
    <source>
        <strain evidence="2">HYR1</strain>
    </source>
</reference>
<accession>A0A3M7RUT3</accession>
<keyword evidence="1" id="KW-1133">Transmembrane helix</keyword>
<name>A0A3M7RUT3_BRAPC</name>